<dbReference type="PRINTS" id="PR01036">
    <property type="entry name" value="TCRTETB"/>
</dbReference>
<evidence type="ECO:0000256" key="1">
    <source>
        <dbReference type="ARBA" id="ARBA00004651"/>
    </source>
</evidence>
<dbReference type="CDD" id="cd17321">
    <property type="entry name" value="MFS_MMR_MDR_like"/>
    <property type="match status" value="1"/>
</dbReference>
<feature type="transmembrane region" description="Helical" evidence="8">
    <location>
        <begin position="346"/>
        <end position="365"/>
    </location>
</feature>
<evidence type="ECO:0000313" key="11">
    <source>
        <dbReference type="Proteomes" id="UP001519289"/>
    </source>
</evidence>
<evidence type="ECO:0000313" key="10">
    <source>
        <dbReference type="EMBL" id="MBP2018774.1"/>
    </source>
</evidence>
<dbReference type="PANTHER" id="PTHR42718">
    <property type="entry name" value="MAJOR FACILITATOR SUPERFAMILY MULTIDRUG TRANSPORTER MFSC"/>
    <property type="match status" value="1"/>
</dbReference>
<evidence type="ECO:0000256" key="8">
    <source>
        <dbReference type="SAM" id="Phobius"/>
    </source>
</evidence>
<dbReference type="Proteomes" id="UP001519289">
    <property type="component" value="Unassembled WGS sequence"/>
</dbReference>
<dbReference type="InterPro" id="IPR020846">
    <property type="entry name" value="MFS_dom"/>
</dbReference>
<evidence type="ECO:0000256" key="6">
    <source>
        <dbReference type="ARBA" id="ARBA00022989"/>
    </source>
</evidence>
<feature type="transmembrane region" description="Helical" evidence="8">
    <location>
        <begin position="152"/>
        <end position="174"/>
    </location>
</feature>
<evidence type="ECO:0000256" key="5">
    <source>
        <dbReference type="ARBA" id="ARBA00022692"/>
    </source>
</evidence>
<dbReference type="NCBIfam" id="TIGR00711">
    <property type="entry name" value="efflux_EmrB"/>
    <property type="match status" value="1"/>
</dbReference>
<keyword evidence="7 8" id="KW-0472">Membrane</keyword>
<feature type="transmembrane region" description="Helical" evidence="8">
    <location>
        <begin position="65"/>
        <end position="86"/>
    </location>
</feature>
<feature type="transmembrane region" description="Helical" evidence="8">
    <location>
        <begin position="371"/>
        <end position="388"/>
    </location>
</feature>
<protein>
    <submittedName>
        <fullName evidence="10">EmrB/QacA subfamily drug resistance transporter</fullName>
    </submittedName>
</protein>
<dbReference type="EMBL" id="JAGGLG010000017">
    <property type="protein sequence ID" value="MBP2018774.1"/>
    <property type="molecule type" value="Genomic_DNA"/>
</dbReference>
<feature type="domain" description="Major facilitator superfamily (MFS) profile" evidence="9">
    <location>
        <begin position="28"/>
        <end position="470"/>
    </location>
</feature>
<accession>A0ABS4JTB6</accession>
<dbReference type="PROSITE" id="PS50850">
    <property type="entry name" value="MFS"/>
    <property type="match status" value="1"/>
</dbReference>
<evidence type="ECO:0000256" key="4">
    <source>
        <dbReference type="ARBA" id="ARBA00022475"/>
    </source>
</evidence>
<feature type="transmembrane region" description="Helical" evidence="8">
    <location>
        <begin position="119"/>
        <end position="140"/>
    </location>
</feature>
<evidence type="ECO:0000259" key="9">
    <source>
        <dbReference type="PROSITE" id="PS50850"/>
    </source>
</evidence>
<feature type="transmembrane region" description="Helical" evidence="8">
    <location>
        <begin position="26"/>
        <end position="53"/>
    </location>
</feature>
<organism evidence="10 11">
    <name type="scientific">Symbiobacterium terraclitae</name>
    <dbReference type="NCBI Taxonomy" id="557451"/>
    <lineage>
        <taxon>Bacteria</taxon>
        <taxon>Bacillati</taxon>
        <taxon>Bacillota</taxon>
        <taxon>Clostridia</taxon>
        <taxon>Eubacteriales</taxon>
        <taxon>Symbiobacteriaceae</taxon>
        <taxon>Symbiobacterium</taxon>
    </lineage>
</organism>
<dbReference type="PANTHER" id="PTHR42718:SF9">
    <property type="entry name" value="MAJOR FACILITATOR SUPERFAMILY MULTIDRUG TRANSPORTER MFSC"/>
    <property type="match status" value="1"/>
</dbReference>
<sequence length="474" mass="49609">MNLTTNEQLTARAQRGEASAREGYKWLVLIVAGTSAFMSALDGSIIATIIPQIQAQYQATMGDVSWVSAAYLVTISSLLLSIGRLGDMLGYKWVFGSGFVIFGLGSLLCGIAPTLPALIGGRLVQGAGAAVMMALSPALITTTFPGRERGRALGMLATCTFTGLTTGPSLGGFIASQWGWQWVFLINLPVAAAGVTLAFTKLRPTERRPGQTFDVPGALLFASGLASVLLALSQAETWGWADARTRLLLIGGVLLLVLFIWQERRAPQPMLPLRMFREPAFTGGMAAAFLQFSANFVLTFLIPFYLQQFRGLSPMAAGAVMTAQPAAMVSVAGLAGWLSDRIGTRIPASASMAVMAAGLWLMSNAGSQTPIAQVALYLAVVGLGVGFFSPPNNSAIMGSAPRERQGVAAALLAAARNVGMVSGITIASTLFAHLSRHLEFASAFRATLTVAVGLALLSGLLSLVRPPEARGAGE</sequence>
<dbReference type="RefSeq" id="WP_209466900.1">
    <property type="nucleotide sequence ID" value="NZ_JAGGLG010000017.1"/>
</dbReference>
<keyword evidence="4" id="KW-1003">Cell membrane</keyword>
<feature type="transmembrane region" description="Helical" evidence="8">
    <location>
        <begin position="180"/>
        <end position="200"/>
    </location>
</feature>
<dbReference type="SUPFAM" id="SSF103473">
    <property type="entry name" value="MFS general substrate transporter"/>
    <property type="match status" value="1"/>
</dbReference>
<feature type="transmembrane region" description="Helical" evidence="8">
    <location>
        <begin position="409"/>
        <end position="431"/>
    </location>
</feature>
<keyword evidence="11" id="KW-1185">Reference proteome</keyword>
<keyword evidence="5 8" id="KW-0812">Transmembrane</keyword>
<reference evidence="10 11" key="1">
    <citation type="submission" date="2021-03" db="EMBL/GenBank/DDBJ databases">
        <title>Genomic Encyclopedia of Type Strains, Phase IV (KMG-IV): sequencing the most valuable type-strain genomes for metagenomic binning, comparative biology and taxonomic classification.</title>
        <authorList>
            <person name="Goeker M."/>
        </authorList>
    </citation>
    <scope>NUCLEOTIDE SEQUENCE [LARGE SCALE GENOMIC DNA]</scope>
    <source>
        <strain evidence="10 11">DSM 27138</strain>
    </source>
</reference>
<comment type="subcellular location">
    <subcellularLocation>
        <location evidence="1">Cell membrane</location>
        <topology evidence="1">Multi-pass membrane protein</topology>
    </subcellularLocation>
</comment>
<dbReference type="Pfam" id="PF07690">
    <property type="entry name" value="MFS_1"/>
    <property type="match status" value="1"/>
</dbReference>
<dbReference type="InterPro" id="IPR011701">
    <property type="entry name" value="MFS"/>
</dbReference>
<feature type="transmembrane region" description="Helical" evidence="8">
    <location>
        <begin position="93"/>
        <end position="113"/>
    </location>
</feature>
<comment type="similarity">
    <text evidence="2">Belongs to the major facilitator superfamily. EmrB family.</text>
</comment>
<evidence type="ECO:0000256" key="7">
    <source>
        <dbReference type="ARBA" id="ARBA00023136"/>
    </source>
</evidence>
<feature type="transmembrane region" description="Helical" evidence="8">
    <location>
        <begin position="443"/>
        <end position="464"/>
    </location>
</feature>
<keyword evidence="3" id="KW-0813">Transport</keyword>
<dbReference type="Gene3D" id="1.20.1720.10">
    <property type="entry name" value="Multidrug resistance protein D"/>
    <property type="match status" value="1"/>
</dbReference>
<feature type="transmembrane region" description="Helical" evidence="8">
    <location>
        <begin position="312"/>
        <end position="334"/>
    </location>
</feature>
<name>A0ABS4JTB6_9FIRM</name>
<dbReference type="InterPro" id="IPR004638">
    <property type="entry name" value="EmrB-like"/>
</dbReference>
<dbReference type="Gene3D" id="1.20.1250.20">
    <property type="entry name" value="MFS general substrate transporter like domains"/>
    <property type="match status" value="1"/>
</dbReference>
<gene>
    <name evidence="10" type="ORF">J2Z79_002189</name>
</gene>
<dbReference type="InterPro" id="IPR036259">
    <property type="entry name" value="MFS_trans_sf"/>
</dbReference>
<feature type="transmembrane region" description="Helical" evidence="8">
    <location>
        <begin position="281"/>
        <end position="306"/>
    </location>
</feature>
<evidence type="ECO:0000256" key="3">
    <source>
        <dbReference type="ARBA" id="ARBA00022448"/>
    </source>
</evidence>
<evidence type="ECO:0000256" key="2">
    <source>
        <dbReference type="ARBA" id="ARBA00008537"/>
    </source>
</evidence>
<feature type="transmembrane region" description="Helical" evidence="8">
    <location>
        <begin position="212"/>
        <end position="232"/>
    </location>
</feature>
<keyword evidence="6 8" id="KW-1133">Transmembrane helix</keyword>
<feature type="transmembrane region" description="Helical" evidence="8">
    <location>
        <begin position="244"/>
        <end position="261"/>
    </location>
</feature>
<proteinExistence type="inferred from homology"/>
<comment type="caution">
    <text evidence="10">The sequence shown here is derived from an EMBL/GenBank/DDBJ whole genome shotgun (WGS) entry which is preliminary data.</text>
</comment>